<keyword evidence="1" id="KW-1133">Transmembrane helix</keyword>
<feature type="transmembrane region" description="Helical" evidence="1">
    <location>
        <begin position="97"/>
        <end position="121"/>
    </location>
</feature>
<dbReference type="Proteomes" id="UP001369815">
    <property type="component" value="Unassembled WGS sequence"/>
</dbReference>
<protein>
    <submittedName>
        <fullName evidence="2">Uncharacterized protein</fullName>
    </submittedName>
</protein>
<accession>A0AAX6MMI9</accession>
<comment type="caution">
    <text evidence="2">The sequence shown here is derived from an EMBL/GenBank/DDBJ whole genome shotgun (WGS) entry which is preliminary data.</text>
</comment>
<gene>
    <name evidence="2" type="ORF">Daesc_006009</name>
</gene>
<evidence type="ECO:0000256" key="1">
    <source>
        <dbReference type="SAM" id="Phobius"/>
    </source>
</evidence>
<dbReference type="EMBL" id="JBANMG010000005">
    <property type="protein sequence ID" value="KAK6953704.1"/>
    <property type="molecule type" value="Genomic_DNA"/>
</dbReference>
<evidence type="ECO:0000313" key="2">
    <source>
        <dbReference type="EMBL" id="KAK6953704.1"/>
    </source>
</evidence>
<reference evidence="2 3" key="1">
    <citation type="journal article" date="2024" name="Front Chem Biol">
        <title>Unveiling the potential of Daldinia eschscholtzii MFLUCC 19-0629 through bioactivity and bioinformatics studies for enhanced sustainable agriculture production.</title>
        <authorList>
            <person name="Brooks S."/>
            <person name="Weaver J.A."/>
            <person name="Klomchit A."/>
            <person name="Alharthi S.A."/>
            <person name="Onlamun T."/>
            <person name="Nurani R."/>
            <person name="Vong T.K."/>
            <person name="Alberti F."/>
            <person name="Greco C."/>
        </authorList>
    </citation>
    <scope>NUCLEOTIDE SEQUENCE [LARGE SCALE GENOMIC DNA]</scope>
    <source>
        <strain evidence="2">MFLUCC 19-0629</strain>
    </source>
</reference>
<keyword evidence="3" id="KW-1185">Reference proteome</keyword>
<dbReference type="AlphaFoldDB" id="A0AAX6MMI9"/>
<feature type="transmembrane region" description="Helical" evidence="1">
    <location>
        <begin position="141"/>
        <end position="160"/>
    </location>
</feature>
<keyword evidence="1" id="KW-0812">Transmembrane</keyword>
<sequence>MVGLNESPRTVTRLRDRSPVAEDREPLLGHPNERGSPFPEENYATAPLRERVCVVGLPIIVFLRLFNAVFTAFAIYKANKEVSEGWNIRIYRLLFDFCWILLVWNISALATGIINCLFLSIFNRKSGESVNNFVDKLRMQFACNDAILGLITLVLLVIACEGTDSRWEEQFTVLTAPTVVIVSLLM</sequence>
<organism evidence="2 3">
    <name type="scientific">Daldinia eschscholtzii</name>
    <dbReference type="NCBI Taxonomy" id="292717"/>
    <lineage>
        <taxon>Eukaryota</taxon>
        <taxon>Fungi</taxon>
        <taxon>Dikarya</taxon>
        <taxon>Ascomycota</taxon>
        <taxon>Pezizomycotina</taxon>
        <taxon>Sordariomycetes</taxon>
        <taxon>Xylariomycetidae</taxon>
        <taxon>Xylariales</taxon>
        <taxon>Hypoxylaceae</taxon>
        <taxon>Daldinia</taxon>
    </lineage>
</organism>
<evidence type="ECO:0000313" key="3">
    <source>
        <dbReference type="Proteomes" id="UP001369815"/>
    </source>
</evidence>
<keyword evidence="1" id="KW-0472">Membrane</keyword>
<feature type="transmembrane region" description="Helical" evidence="1">
    <location>
        <begin position="55"/>
        <end position="76"/>
    </location>
</feature>
<name>A0AAX6MMI9_9PEZI</name>
<proteinExistence type="predicted"/>